<dbReference type="Proteomes" id="UP000053558">
    <property type="component" value="Unassembled WGS sequence"/>
</dbReference>
<feature type="transmembrane region" description="Helical" evidence="1">
    <location>
        <begin position="161"/>
        <end position="186"/>
    </location>
</feature>
<dbReference type="Pfam" id="PF20151">
    <property type="entry name" value="DUF6533"/>
    <property type="match status" value="1"/>
</dbReference>
<protein>
    <recommendedName>
        <fullName evidence="2">DUF6533 domain-containing protein</fullName>
    </recommendedName>
</protein>
<feature type="domain" description="DUF6533" evidence="2">
    <location>
        <begin position="16"/>
        <end position="56"/>
    </location>
</feature>
<evidence type="ECO:0000256" key="1">
    <source>
        <dbReference type="SAM" id="Phobius"/>
    </source>
</evidence>
<organism evidence="3 4">
    <name type="scientific">Coniophora puteana (strain RWD-64-598)</name>
    <name type="common">Brown rot fungus</name>
    <dbReference type="NCBI Taxonomy" id="741705"/>
    <lineage>
        <taxon>Eukaryota</taxon>
        <taxon>Fungi</taxon>
        <taxon>Dikarya</taxon>
        <taxon>Basidiomycota</taxon>
        <taxon>Agaricomycotina</taxon>
        <taxon>Agaricomycetes</taxon>
        <taxon>Agaricomycetidae</taxon>
        <taxon>Boletales</taxon>
        <taxon>Coniophorineae</taxon>
        <taxon>Coniophoraceae</taxon>
        <taxon>Coniophora</taxon>
    </lineage>
</organism>
<name>R7SHC1_CONPW</name>
<feature type="transmembrane region" description="Helical" evidence="1">
    <location>
        <begin position="131"/>
        <end position="149"/>
    </location>
</feature>
<dbReference type="RefSeq" id="XP_007775480.1">
    <property type="nucleotide sequence ID" value="XM_007777290.1"/>
</dbReference>
<evidence type="ECO:0000313" key="4">
    <source>
        <dbReference type="Proteomes" id="UP000053558"/>
    </source>
</evidence>
<dbReference type="AlphaFoldDB" id="R7SHC1"/>
<evidence type="ECO:0000313" key="3">
    <source>
        <dbReference type="EMBL" id="EIW74469.1"/>
    </source>
</evidence>
<feature type="transmembrane region" description="Helical" evidence="1">
    <location>
        <begin position="50"/>
        <end position="70"/>
    </location>
</feature>
<feature type="transmembrane region" description="Helical" evidence="1">
    <location>
        <begin position="12"/>
        <end position="29"/>
    </location>
</feature>
<proteinExistence type="predicted"/>
<feature type="transmembrane region" description="Helical" evidence="1">
    <location>
        <begin position="238"/>
        <end position="256"/>
    </location>
</feature>
<reference evidence="4" key="1">
    <citation type="journal article" date="2012" name="Science">
        <title>The Paleozoic origin of enzymatic lignin decomposition reconstructed from 31 fungal genomes.</title>
        <authorList>
            <person name="Floudas D."/>
            <person name="Binder M."/>
            <person name="Riley R."/>
            <person name="Barry K."/>
            <person name="Blanchette R.A."/>
            <person name="Henrissat B."/>
            <person name="Martinez A.T."/>
            <person name="Otillar R."/>
            <person name="Spatafora J.W."/>
            <person name="Yadav J.S."/>
            <person name="Aerts A."/>
            <person name="Benoit I."/>
            <person name="Boyd A."/>
            <person name="Carlson A."/>
            <person name="Copeland A."/>
            <person name="Coutinho P.M."/>
            <person name="de Vries R.P."/>
            <person name="Ferreira P."/>
            <person name="Findley K."/>
            <person name="Foster B."/>
            <person name="Gaskell J."/>
            <person name="Glotzer D."/>
            <person name="Gorecki P."/>
            <person name="Heitman J."/>
            <person name="Hesse C."/>
            <person name="Hori C."/>
            <person name="Igarashi K."/>
            <person name="Jurgens J.A."/>
            <person name="Kallen N."/>
            <person name="Kersten P."/>
            <person name="Kohler A."/>
            <person name="Kuees U."/>
            <person name="Kumar T.K.A."/>
            <person name="Kuo A."/>
            <person name="LaButti K."/>
            <person name="Larrondo L.F."/>
            <person name="Lindquist E."/>
            <person name="Ling A."/>
            <person name="Lombard V."/>
            <person name="Lucas S."/>
            <person name="Lundell T."/>
            <person name="Martin R."/>
            <person name="McLaughlin D.J."/>
            <person name="Morgenstern I."/>
            <person name="Morin E."/>
            <person name="Murat C."/>
            <person name="Nagy L.G."/>
            <person name="Nolan M."/>
            <person name="Ohm R.A."/>
            <person name="Patyshakuliyeva A."/>
            <person name="Rokas A."/>
            <person name="Ruiz-Duenas F.J."/>
            <person name="Sabat G."/>
            <person name="Salamov A."/>
            <person name="Samejima M."/>
            <person name="Schmutz J."/>
            <person name="Slot J.C."/>
            <person name="St John F."/>
            <person name="Stenlid J."/>
            <person name="Sun H."/>
            <person name="Sun S."/>
            <person name="Syed K."/>
            <person name="Tsang A."/>
            <person name="Wiebenga A."/>
            <person name="Young D."/>
            <person name="Pisabarro A."/>
            <person name="Eastwood D.C."/>
            <person name="Martin F."/>
            <person name="Cullen D."/>
            <person name="Grigoriev I.V."/>
            <person name="Hibbett D.S."/>
        </authorList>
    </citation>
    <scope>NUCLEOTIDE SEQUENCE [LARGE SCALE GENOMIC DNA]</scope>
    <source>
        <strain evidence="4">RWD-64-598 SS2</strain>
    </source>
</reference>
<dbReference type="EMBL" id="JH711592">
    <property type="protein sequence ID" value="EIW74469.1"/>
    <property type="molecule type" value="Genomic_DNA"/>
</dbReference>
<dbReference type="OrthoDB" id="3066463at2759"/>
<keyword evidence="1" id="KW-0812">Transmembrane</keyword>
<feature type="transmembrane region" description="Helical" evidence="1">
    <location>
        <begin position="101"/>
        <end position="119"/>
    </location>
</feature>
<keyword evidence="4" id="KW-1185">Reference proteome</keyword>
<dbReference type="GeneID" id="19206399"/>
<keyword evidence="1" id="KW-0472">Membrane</keyword>
<feature type="transmembrane region" description="Helical" evidence="1">
    <location>
        <begin position="213"/>
        <end position="232"/>
    </location>
</feature>
<sequence>MDILSLIRKEQYPLVVFVGVVVFDYLCNISTDWQLVWTEPWTMVSITYCVLRYLGITIQATFMAIGFTAVESAFSASDYNDIACFQAIDGNAYATYGLTQFSFWASTFYLSVLQILMIARVYALYKRNRKLGYGLGAFFVIETACILFAQQWTLAHPHDGFALGVGCVPWLAFEATLFALTINALMKQMKTTWGYKAKNWHPILKIIVRDSSMYFLMILLANALMAICTQLSPEAATLGPACGVFVTNIVGPRLILGLRKHRSDNDPVKLTMLHPPHHRPHPYSQQTPRSGAITQQSDVIIISGAPPEYRTVDV</sequence>
<accession>R7SHC1</accession>
<evidence type="ECO:0000259" key="2">
    <source>
        <dbReference type="Pfam" id="PF20151"/>
    </source>
</evidence>
<keyword evidence="1" id="KW-1133">Transmembrane helix</keyword>
<dbReference type="InterPro" id="IPR045340">
    <property type="entry name" value="DUF6533"/>
</dbReference>
<dbReference type="KEGG" id="cput:CONPUDRAFT_170169"/>
<gene>
    <name evidence="3" type="ORF">CONPUDRAFT_170169</name>
</gene>